<protein>
    <recommendedName>
        <fullName evidence="1">Histidine kinase/HSP90-like ATPase domain-containing protein</fullName>
    </recommendedName>
</protein>
<dbReference type="Gene3D" id="3.30.565.10">
    <property type="entry name" value="Histidine kinase-like ATPase, C-terminal domain"/>
    <property type="match status" value="1"/>
</dbReference>
<evidence type="ECO:0000259" key="1">
    <source>
        <dbReference type="Pfam" id="PF13581"/>
    </source>
</evidence>
<evidence type="ECO:0000313" key="3">
    <source>
        <dbReference type="Proteomes" id="UP000194798"/>
    </source>
</evidence>
<organism evidence="2 3">
    <name type="scientific">Thioflexithrix psekupsensis</name>
    <dbReference type="NCBI Taxonomy" id="1570016"/>
    <lineage>
        <taxon>Bacteria</taxon>
        <taxon>Pseudomonadati</taxon>
        <taxon>Pseudomonadota</taxon>
        <taxon>Gammaproteobacteria</taxon>
        <taxon>Thiotrichales</taxon>
        <taxon>Thioflexithrix</taxon>
    </lineage>
</organism>
<feature type="domain" description="Histidine kinase/HSP90-like ATPase" evidence="1">
    <location>
        <begin position="11"/>
        <end position="140"/>
    </location>
</feature>
<reference evidence="2 3" key="1">
    <citation type="submission" date="2016-12" db="EMBL/GenBank/DDBJ databases">
        <title>Thioflexothrix psekupsii D3 genome sequencing and assembly.</title>
        <authorList>
            <person name="Fomenkov A."/>
            <person name="Vincze T."/>
            <person name="Grabovich M."/>
            <person name="Anton B.P."/>
            <person name="Dubinina G."/>
            <person name="Orlova M."/>
            <person name="Belousova E."/>
            <person name="Roberts R.J."/>
        </authorList>
    </citation>
    <scope>NUCLEOTIDE SEQUENCE [LARGE SCALE GENOMIC DNA]</scope>
    <source>
        <strain evidence="2">D3</strain>
    </source>
</reference>
<comment type="caution">
    <text evidence="2">The sequence shown here is derived from an EMBL/GenBank/DDBJ whole genome shotgun (WGS) entry which is preliminary data.</text>
</comment>
<dbReference type="Proteomes" id="UP000194798">
    <property type="component" value="Unassembled WGS sequence"/>
</dbReference>
<dbReference type="SUPFAM" id="SSF55874">
    <property type="entry name" value="ATPase domain of HSP90 chaperone/DNA topoisomerase II/histidine kinase"/>
    <property type="match status" value="1"/>
</dbReference>
<dbReference type="RefSeq" id="WP_176329869.1">
    <property type="nucleotide sequence ID" value="NZ_MSLT01000023.1"/>
</dbReference>
<dbReference type="InterPro" id="IPR036890">
    <property type="entry name" value="HATPase_C_sf"/>
</dbReference>
<evidence type="ECO:0000313" key="2">
    <source>
        <dbReference type="EMBL" id="OUD11989.1"/>
    </source>
</evidence>
<sequence length="169" mass="19572">MHSIRFSIHSDAHQATLLGQCLETLCRQHTPFEQGLIEDIQLCILEIVQQIINDNQYAPHTQSISVTLMLESDKLVVDIEDQGRGFNENLLQVILQSSTILDPLYMDQTLPDQAFRFFLLKMTMDRISYRNENQRHILHLEKNFKILNSKDNSEIHLGKSNRQQEGLAV</sequence>
<proteinExistence type="predicted"/>
<gene>
    <name evidence="2" type="ORF">TPSD3_12650</name>
</gene>
<dbReference type="EMBL" id="MSLT01000023">
    <property type="protein sequence ID" value="OUD11989.1"/>
    <property type="molecule type" value="Genomic_DNA"/>
</dbReference>
<name>A0A251X484_9GAMM</name>
<keyword evidence="3" id="KW-1185">Reference proteome</keyword>
<accession>A0A251X484</accession>
<dbReference type="AlphaFoldDB" id="A0A251X484"/>
<dbReference type="InterPro" id="IPR003594">
    <property type="entry name" value="HATPase_dom"/>
</dbReference>
<dbReference type="Pfam" id="PF13581">
    <property type="entry name" value="HATPase_c_2"/>
    <property type="match status" value="1"/>
</dbReference>